<comment type="caution">
    <text evidence="2">The sequence shown here is derived from an EMBL/GenBank/DDBJ whole genome shotgun (WGS) entry which is preliminary data.</text>
</comment>
<keyword evidence="1" id="KW-1133">Transmembrane helix</keyword>
<name>A0ABN7ICM1_9BURK</name>
<feature type="transmembrane region" description="Helical" evidence="1">
    <location>
        <begin position="20"/>
        <end position="43"/>
    </location>
</feature>
<keyword evidence="1" id="KW-0472">Membrane</keyword>
<dbReference type="EMBL" id="CAJHCQ010000026">
    <property type="protein sequence ID" value="CAD6559078.1"/>
    <property type="molecule type" value="Genomic_DNA"/>
</dbReference>
<feature type="transmembrane region" description="Helical" evidence="1">
    <location>
        <begin position="82"/>
        <end position="100"/>
    </location>
</feature>
<protein>
    <submittedName>
        <fullName evidence="2">Uncharacterized protein</fullName>
    </submittedName>
</protein>
<gene>
    <name evidence="2" type="ORF">LMG27952_06790</name>
</gene>
<organism evidence="2 3">
    <name type="scientific">Paraburkholderia hiiakae</name>
    <dbReference type="NCBI Taxonomy" id="1081782"/>
    <lineage>
        <taxon>Bacteria</taxon>
        <taxon>Pseudomonadati</taxon>
        <taxon>Pseudomonadota</taxon>
        <taxon>Betaproteobacteria</taxon>
        <taxon>Burkholderiales</taxon>
        <taxon>Burkholderiaceae</taxon>
        <taxon>Paraburkholderia</taxon>
    </lineage>
</organism>
<feature type="transmembrane region" description="Helical" evidence="1">
    <location>
        <begin position="49"/>
        <end position="70"/>
    </location>
</feature>
<evidence type="ECO:0000313" key="2">
    <source>
        <dbReference type="EMBL" id="CAD6559078.1"/>
    </source>
</evidence>
<sequence>MYSLPHTGAIGLASTPKLAFTTIASTLAYLGLAILGSGGFSAFFSHRALTLVAMATLVMAGVGVISAANLSASEREDRGNRWVLAASGTIGILSIALSAYTDGFWVFDGDNLVRPEEGSQVDKSVSHAIP</sequence>
<reference evidence="2 3" key="1">
    <citation type="submission" date="2020-10" db="EMBL/GenBank/DDBJ databases">
        <authorList>
            <person name="Peeters C."/>
        </authorList>
    </citation>
    <scope>NUCLEOTIDE SEQUENCE [LARGE SCALE GENOMIC DNA]</scope>
    <source>
        <strain evidence="2 3">LMG 27952</strain>
    </source>
</reference>
<keyword evidence="3" id="KW-1185">Reference proteome</keyword>
<evidence type="ECO:0000313" key="3">
    <source>
        <dbReference type="Proteomes" id="UP000656319"/>
    </source>
</evidence>
<accession>A0ABN7ICM1</accession>
<proteinExistence type="predicted"/>
<dbReference type="Proteomes" id="UP000656319">
    <property type="component" value="Unassembled WGS sequence"/>
</dbReference>
<keyword evidence="1" id="KW-0812">Transmembrane</keyword>
<evidence type="ECO:0000256" key="1">
    <source>
        <dbReference type="SAM" id="Phobius"/>
    </source>
</evidence>